<feature type="non-terminal residue" evidence="1">
    <location>
        <position position="88"/>
    </location>
</feature>
<dbReference type="Proteomes" id="UP001597168">
    <property type="component" value="Unassembled WGS sequence"/>
</dbReference>
<protein>
    <recommendedName>
        <fullName evidence="3">Glycosyl transferase family 2</fullName>
    </recommendedName>
</protein>
<evidence type="ECO:0000313" key="2">
    <source>
        <dbReference type="Proteomes" id="UP001597168"/>
    </source>
</evidence>
<comment type="caution">
    <text evidence="1">The sequence shown here is derived from an EMBL/GenBank/DDBJ whole genome shotgun (WGS) entry which is preliminary data.</text>
</comment>
<evidence type="ECO:0008006" key="3">
    <source>
        <dbReference type="Google" id="ProtNLM"/>
    </source>
</evidence>
<keyword evidence="2" id="KW-1185">Reference proteome</keyword>
<accession>A0ABW3R142</accession>
<sequence>MACVEVVVLLDGDLDRLPDALRTSLAAPDRAWTVTLVQLGGDATWERTRRLTASLPGTRAVRGGRAGRGAVLAGLWRDSTADVVACLP</sequence>
<dbReference type="EMBL" id="JBHTLK010000185">
    <property type="protein sequence ID" value="MFD1150807.1"/>
    <property type="molecule type" value="Genomic_DNA"/>
</dbReference>
<gene>
    <name evidence="1" type="ORF">ACFQ3T_27075</name>
</gene>
<name>A0ABW3R142_9PSEU</name>
<proteinExistence type="predicted"/>
<evidence type="ECO:0000313" key="1">
    <source>
        <dbReference type="EMBL" id="MFD1150807.1"/>
    </source>
</evidence>
<organism evidence="1 2">
    <name type="scientific">Saccharothrix hoggarensis</name>
    <dbReference type="NCBI Taxonomy" id="913853"/>
    <lineage>
        <taxon>Bacteria</taxon>
        <taxon>Bacillati</taxon>
        <taxon>Actinomycetota</taxon>
        <taxon>Actinomycetes</taxon>
        <taxon>Pseudonocardiales</taxon>
        <taxon>Pseudonocardiaceae</taxon>
        <taxon>Saccharothrix</taxon>
    </lineage>
</organism>
<reference evidence="2" key="1">
    <citation type="journal article" date="2019" name="Int. J. Syst. Evol. Microbiol.">
        <title>The Global Catalogue of Microorganisms (GCM) 10K type strain sequencing project: providing services to taxonomists for standard genome sequencing and annotation.</title>
        <authorList>
            <consortium name="The Broad Institute Genomics Platform"/>
            <consortium name="The Broad Institute Genome Sequencing Center for Infectious Disease"/>
            <person name="Wu L."/>
            <person name="Ma J."/>
        </authorList>
    </citation>
    <scope>NUCLEOTIDE SEQUENCE [LARGE SCALE GENOMIC DNA]</scope>
    <source>
        <strain evidence="2">CCUG 60214</strain>
    </source>
</reference>